<keyword evidence="8" id="KW-0325">Glycoprotein</keyword>
<dbReference type="AlphaFoldDB" id="A0A445BYB4"/>
<dbReference type="Proteomes" id="UP000289738">
    <property type="component" value="Chromosome A08"/>
</dbReference>
<dbReference type="InterPro" id="IPR008271">
    <property type="entry name" value="Ser/Thr_kinase_AS"/>
</dbReference>
<dbReference type="GO" id="GO:0106310">
    <property type="term" value="F:protein serine kinase activity"/>
    <property type="evidence" value="ECO:0007669"/>
    <property type="project" value="RHEA"/>
</dbReference>
<evidence type="ECO:0000259" key="15">
    <source>
        <dbReference type="PROSITE" id="PS50927"/>
    </source>
</evidence>
<name>A0A445BYB4_ARAHY</name>
<dbReference type="PROSITE" id="PS00108">
    <property type="entry name" value="PROTEIN_KINASE_ST"/>
    <property type="match status" value="1"/>
</dbReference>
<comment type="catalytic activity">
    <reaction evidence="9 11">
        <text>L-threonyl-[protein] + ATP = O-phospho-L-threonyl-[protein] + ADP + H(+)</text>
        <dbReference type="Rhea" id="RHEA:46608"/>
        <dbReference type="Rhea" id="RHEA-COMP:11060"/>
        <dbReference type="Rhea" id="RHEA-COMP:11605"/>
        <dbReference type="ChEBI" id="CHEBI:15378"/>
        <dbReference type="ChEBI" id="CHEBI:30013"/>
        <dbReference type="ChEBI" id="CHEBI:30616"/>
        <dbReference type="ChEBI" id="CHEBI:61977"/>
        <dbReference type="ChEBI" id="CHEBI:456216"/>
        <dbReference type="EC" id="2.7.11.1"/>
    </reaction>
</comment>
<dbReference type="GO" id="GO:0005524">
    <property type="term" value="F:ATP binding"/>
    <property type="evidence" value="ECO:0007669"/>
    <property type="project" value="UniProtKB-KW"/>
</dbReference>
<feature type="domain" description="Apple" evidence="16">
    <location>
        <begin position="355"/>
        <end position="432"/>
    </location>
</feature>
<dbReference type="Pfam" id="PF08276">
    <property type="entry name" value="PAN_2"/>
    <property type="match status" value="1"/>
</dbReference>
<dbReference type="PANTHER" id="PTHR32444:SF183">
    <property type="entry name" value="APPLE DOMAIN-CONTAINING PROTEIN"/>
    <property type="match status" value="1"/>
</dbReference>
<dbReference type="PROSITE" id="PS50948">
    <property type="entry name" value="PAN"/>
    <property type="match status" value="1"/>
</dbReference>
<dbReference type="InterPro" id="IPR000858">
    <property type="entry name" value="S_locus_glycoprot_dom"/>
</dbReference>
<keyword evidence="13" id="KW-1133">Transmembrane helix</keyword>
<comment type="catalytic activity">
    <reaction evidence="10 11">
        <text>L-seryl-[protein] + ATP = O-phospho-L-seryl-[protein] + ADP + H(+)</text>
        <dbReference type="Rhea" id="RHEA:17989"/>
        <dbReference type="Rhea" id="RHEA-COMP:9863"/>
        <dbReference type="Rhea" id="RHEA-COMP:11604"/>
        <dbReference type="ChEBI" id="CHEBI:15378"/>
        <dbReference type="ChEBI" id="CHEBI:29999"/>
        <dbReference type="ChEBI" id="CHEBI:30616"/>
        <dbReference type="ChEBI" id="CHEBI:83421"/>
        <dbReference type="ChEBI" id="CHEBI:456216"/>
        <dbReference type="EC" id="2.7.11.1"/>
    </reaction>
</comment>
<keyword evidence="6 11" id="KW-0067">ATP-binding</keyword>
<dbReference type="InterPro" id="IPR036426">
    <property type="entry name" value="Bulb-type_lectin_dom_sf"/>
</dbReference>
<evidence type="ECO:0000256" key="7">
    <source>
        <dbReference type="ARBA" id="ARBA00023157"/>
    </source>
</evidence>
<dbReference type="InterPro" id="IPR001245">
    <property type="entry name" value="Ser-Thr/Tyr_kinase_cat_dom"/>
</dbReference>
<dbReference type="EC" id="2.7.11.1" evidence="11"/>
<evidence type="ECO:0000256" key="11">
    <source>
        <dbReference type="PIRNR" id="PIRNR000641"/>
    </source>
</evidence>
<feature type="transmembrane region" description="Helical" evidence="13">
    <location>
        <begin position="449"/>
        <end position="472"/>
    </location>
</feature>
<gene>
    <name evidence="17" type="ORF">Ahy_A08g040145</name>
</gene>
<dbReference type="InterPro" id="IPR011009">
    <property type="entry name" value="Kinase-like_dom_sf"/>
</dbReference>
<dbReference type="EMBL" id="SDMP01000008">
    <property type="protein sequence ID" value="RYR43749.1"/>
    <property type="molecule type" value="Genomic_DNA"/>
</dbReference>
<keyword evidence="13" id="KW-0812">Transmembrane</keyword>
<evidence type="ECO:0000313" key="17">
    <source>
        <dbReference type="EMBL" id="RYR43749.1"/>
    </source>
</evidence>
<dbReference type="SMART" id="SM00220">
    <property type="entry name" value="S_TKc"/>
    <property type="match status" value="1"/>
</dbReference>
<dbReference type="CDD" id="cd00028">
    <property type="entry name" value="B_lectin"/>
    <property type="match status" value="1"/>
</dbReference>
<dbReference type="CDD" id="cd01098">
    <property type="entry name" value="PAN_AP_plant"/>
    <property type="match status" value="1"/>
</dbReference>
<dbReference type="InterPro" id="IPR001480">
    <property type="entry name" value="Bulb-type_lectin_dom"/>
</dbReference>
<dbReference type="SMART" id="SM00473">
    <property type="entry name" value="PAN_AP"/>
    <property type="match status" value="1"/>
</dbReference>
<comment type="caution">
    <text evidence="17">The sequence shown here is derived from an EMBL/GenBank/DDBJ whole genome shotgun (WGS) entry which is preliminary data.</text>
</comment>
<evidence type="ECO:0000256" key="8">
    <source>
        <dbReference type="ARBA" id="ARBA00023180"/>
    </source>
</evidence>
<dbReference type="Gene3D" id="1.10.510.10">
    <property type="entry name" value="Transferase(Phosphotransferase) domain 1"/>
    <property type="match status" value="1"/>
</dbReference>
<dbReference type="Pfam" id="PF07714">
    <property type="entry name" value="PK_Tyr_Ser-Thr"/>
    <property type="match status" value="1"/>
</dbReference>
<feature type="region of interest" description="Disordered" evidence="12">
    <location>
        <begin position="830"/>
        <end position="851"/>
    </location>
</feature>
<dbReference type="Gene3D" id="3.50.4.10">
    <property type="entry name" value="Hepatocyte Growth Factor"/>
    <property type="match status" value="1"/>
</dbReference>
<dbReference type="FunFam" id="1.10.510.10:FF:000060">
    <property type="entry name" value="G-type lectin S-receptor-like serine/threonine-protein kinase"/>
    <property type="match status" value="1"/>
</dbReference>
<evidence type="ECO:0000256" key="2">
    <source>
        <dbReference type="ARBA" id="ARBA00022679"/>
    </source>
</evidence>
<comment type="similarity">
    <text evidence="11">Belongs to the protein kinase superfamily. Ser/Thr protein kinase family.</text>
</comment>
<evidence type="ECO:0000256" key="6">
    <source>
        <dbReference type="ARBA" id="ARBA00022840"/>
    </source>
</evidence>
<dbReference type="SUPFAM" id="SSF56112">
    <property type="entry name" value="Protein kinase-like (PK-like)"/>
    <property type="match status" value="1"/>
</dbReference>
<keyword evidence="3" id="KW-0732">Signal</keyword>
<dbReference type="Gene3D" id="3.30.200.20">
    <property type="entry name" value="Phosphorylase Kinase, domain 1"/>
    <property type="match status" value="1"/>
</dbReference>
<feature type="compositionally biased region" description="Polar residues" evidence="12">
    <location>
        <begin position="834"/>
        <end position="851"/>
    </location>
</feature>
<feature type="domain" description="Bulb-type lectin" evidence="15">
    <location>
        <begin position="38"/>
        <end position="161"/>
    </location>
</feature>
<dbReference type="InterPro" id="IPR000719">
    <property type="entry name" value="Prot_kinase_dom"/>
</dbReference>
<dbReference type="FunFam" id="3.30.200.20:FF:000195">
    <property type="entry name" value="G-type lectin S-receptor-like serine/threonine-protein kinase"/>
    <property type="match status" value="1"/>
</dbReference>
<dbReference type="PANTHER" id="PTHR32444">
    <property type="entry name" value="BULB-TYPE LECTIN DOMAIN-CONTAINING PROTEIN"/>
    <property type="match status" value="1"/>
</dbReference>
<keyword evidence="4 11" id="KW-0547">Nucleotide-binding</keyword>
<evidence type="ECO:0000259" key="14">
    <source>
        <dbReference type="PROSITE" id="PS50011"/>
    </source>
</evidence>
<evidence type="ECO:0000256" key="1">
    <source>
        <dbReference type="ARBA" id="ARBA00022527"/>
    </source>
</evidence>
<dbReference type="InterPro" id="IPR024171">
    <property type="entry name" value="SRK-like_kinase"/>
</dbReference>
<dbReference type="Pfam" id="PF00954">
    <property type="entry name" value="S_locus_glycop"/>
    <property type="match status" value="1"/>
</dbReference>
<organism evidence="17 18">
    <name type="scientific">Arachis hypogaea</name>
    <name type="common">Peanut</name>
    <dbReference type="NCBI Taxonomy" id="3818"/>
    <lineage>
        <taxon>Eukaryota</taxon>
        <taxon>Viridiplantae</taxon>
        <taxon>Streptophyta</taxon>
        <taxon>Embryophyta</taxon>
        <taxon>Tracheophyta</taxon>
        <taxon>Spermatophyta</taxon>
        <taxon>Magnoliopsida</taxon>
        <taxon>eudicotyledons</taxon>
        <taxon>Gunneridae</taxon>
        <taxon>Pentapetalae</taxon>
        <taxon>rosids</taxon>
        <taxon>fabids</taxon>
        <taxon>Fabales</taxon>
        <taxon>Fabaceae</taxon>
        <taxon>Papilionoideae</taxon>
        <taxon>50 kb inversion clade</taxon>
        <taxon>dalbergioids sensu lato</taxon>
        <taxon>Dalbergieae</taxon>
        <taxon>Pterocarpus clade</taxon>
        <taxon>Arachis</taxon>
    </lineage>
</organism>
<evidence type="ECO:0000313" key="18">
    <source>
        <dbReference type="Proteomes" id="UP000289738"/>
    </source>
</evidence>
<evidence type="ECO:0000256" key="13">
    <source>
        <dbReference type="SAM" id="Phobius"/>
    </source>
</evidence>
<dbReference type="InterPro" id="IPR003609">
    <property type="entry name" value="Pan_app"/>
</dbReference>
<dbReference type="FunFam" id="2.90.10.10:FF:000004">
    <property type="entry name" value="G-type lectin S-receptor-like serine/threonine-protein kinase"/>
    <property type="match status" value="1"/>
</dbReference>
<sequence length="851" mass="96174">MKFLLEDSFVYTTMQNLKVLLWFWSFLLSLILRTSTSMDSIALSQSISDGETLISRGGTFEVGFFKPGNSNSQYFGIWYYNVSPLTVVWVANREKPLNNTSGILKFTDQGLVLVNGSTNSTVWSSNMSRKSENRNLVAQILDSGNLVVKDGHDEKQILWQSFDYPSDTFLPGMKLGMDLVTGLERSVSSWKSTDDPSRGYYEAKIDRRGYPQVVITNGTVIIVRLGPWTGLTFSGATLYLRYTQLSNEFVFNEKEIFYEYNLLNISNFVRIVVTTWGNLQSFHWLRQTGSWETLLSMPATQCDKYAVCGANSICSVFNTAFPTCACLNGFVPNYPEKWKESHWSDGCVRITPLSCSKDGFKKLTNMVLPDTSSSWYNKTMTLQECEDLCLKNCSCTAYANLDIRGRGSGCLIWFHDLIDMKEGVNELYIRTTISDLEDNQNNDSSKKKLAGILDGSALFVMCLVLGLAIYVWRNKPKKPEIFCWKQHACKIENEDVDLPSFELSTIASATNHFSSGNKLGEGGFGPVYKGVLANGVEIAVKRLSKNSQQGLQEFKTEVQLIAKLQHRNLVKLLGCCIQQKEKLLIYEFMPNRSLDYFIFGSFLNHSEFLIIFHNYHNIVDVKLTLNALDIPDDSRRKLLDWGKRFQIIGGTARGLVYLHQDSRLRVIHRDLKTSNILLDKGIDPKISDFGLARTFGGDQTVANTKRVMGTHGYISPEYAVRGSFSMKSDVFSFGVIVLEVVSAKRNREFSIPHQDLNLLGYAWKLWTEGRSLELVDESLGDSVDEAQVLRCIHIGLLCVQERPEDRPSMSSVIHMLNDDKLLARPKQPAFYPHQESSSSTINNEICSKNDT</sequence>
<evidence type="ECO:0000256" key="9">
    <source>
        <dbReference type="ARBA" id="ARBA00047899"/>
    </source>
</evidence>
<reference evidence="17 18" key="1">
    <citation type="submission" date="2019-01" db="EMBL/GenBank/DDBJ databases">
        <title>Sequencing of cultivated peanut Arachis hypogaea provides insights into genome evolution and oil improvement.</title>
        <authorList>
            <person name="Chen X."/>
        </authorList>
    </citation>
    <scope>NUCLEOTIDE SEQUENCE [LARGE SCALE GENOMIC DNA]</scope>
    <source>
        <strain evidence="18">cv. Fuhuasheng</strain>
        <tissue evidence="17">Leaves</tissue>
    </source>
</reference>
<evidence type="ECO:0000256" key="5">
    <source>
        <dbReference type="ARBA" id="ARBA00022777"/>
    </source>
</evidence>
<evidence type="ECO:0000256" key="4">
    <source>
        <dbReference type="ARBA" id="ARBA00022741"/>
    </source>
</evidence>
<dbReference type="Gene3D" id="2.90.10.10">
    <property type="entry name" value="Bulb-type lectin domain"/>
    <property type="match status" value="1"/>
</dbReference>
<keyword evidence="13" id="KW-0472">Membrane</keyword>
<dbReference type="CDD" id="cd14066">
    <property type="entry name" value="STKc_IRAK"/>
    <property type="match status" value="1"/>
</dbReference>
<dbReference type="GO" id="GO:0048544">
    <property type="term" value="P:recognition of pollen"/>
    <property type="evidence" value="ECO:0007669"/>
    <property type="project" value="InterPro"/>
</dbReference>
<keyword evidence="7" id="KW-1015">Disulfide bond</keyword>
<dbReference type="SMART" id="SM00108">
    <property type="entry name" value="B_lectin"/>
    <property type="match status" value="1"/>
</dbReference>
<keyword evidence="18" id="KW-1185">Reference proteome</keyword>
<protein>
    <recommendedName>
        <fullName evidence="11">Receptor-like serine/threonine-protein kinase</fullName>
        <ecNumber evidence="11">2.7.11.1</ecNumber>
    </recommendedName>
</protein>
<evidence type="ECO:0000256" key="10">
    <source>
        <dbReference type="ARBA" id="ARBA00048679"/>
    </source>
</evidence>
<keyword evidence="1 11" id="KW-0723">Serine/threonine-protein kinase</keyword>
<feature type="domain" description="Protein kinase" evidence="14">
    <location>
        <begin position="513"/>
        <end position="822"/>
    </location>
</feature>
<proteinExistence type="inferred from homology"/>
<keyword evidence="2 11" id="KW-0808">Transferase</keyword>
<evidence type="ECO:0000256" key="3">
    <source>
        <dbReference type="ARBA" id="ARBA00022729"/>
    </source>
</evidence>
<keyword evidence="5 11" id="KW-0418">Kinase</keyword>
<evidence type="ECO:0000256" key="12">
    <source>
        <dbReference type="SAM" id="MobiDB-lite"/>
    </source>
</evidence>
<evidence type="ECO:0000259" key="16">
    <source>
        <dbReference type="PROSITE" id="PS50948"/>
    </source>
</evidence>
<dbReference type="Pfam" id="PF01453">
    <property type="entry name" value="B_lectin"/>
    <property type="match status" value="1"/>
</dbReference>
<dbReference type="PROSITE" id="PS50011">
    <property type="entry name" value="PROTEIN_KINASE_DOM"/>
    <property type="match status" value="1"/>
</dbReference>
<dbReference type="PROSITE" id="PS50927">
    <property type="entry name" value="BULB_LECTIN"/>
    <property type="match status" value="1"/>
</dbReference>
<dbReference type="SUPFAM" id="SSF51110">
    <property type="entry name" value="alpha-D-mannose-specific plant lectins"/>
    <property type="match status" value="1"/>
</dbReference>
<accession>A0A445BYB4</accession>
<dbReference type="PIRSF" id="PIRSF000641">
    <property type="entry name" value="SRK"/>
    <property type="match status" value="1"/>
</dbReference>
<dbReference type="GO" id="GO:0004674">
    <property type="term" value="F:protein serine/threonine kinase activity"/>
    <property type="evidence" value="ECO:0007669"/>
    <property type="project" value="UniProtKB-KW"/>
</dbReference>